<dbReference type="Proteomes" id="UP000184501">
    <property type="component" value="Unassembled WGS sequence"/>
</dbReference>
<dbReference type="SUPFAM" id="SSF53098">
    <property type="entry name" value="Ribonuclease H-like"/>
    <property type="match status" value="1"/>
</dbReference>
<dbReference type="PANTHER" id="PTHR30231:SF4">
    <property type="entry name" value="PROTEIN NEN2"/>
    <property type="match status" value="1"/>
</dbReference>
<evidence type="ECO:0000313" key="6">
    <source>
        <dbReference type="EMBL" id="SHF64024.1"/>
    </source>
</evidence>
<evidence type="ECO:0000256" key="4">
    <source>
        <dbReference type="SAM" id="MobiDB-lite"/>
    </source>
</evidence>
<keyword evidence="1" id="KW-0540">Nuclease</keyword>
<dbReference type="CDD" id="cd06127">
    <property type="entry name" value="DEDDh"/>
    <property type="match status" value="1"/>
</dbReference>
<protein>
    <submittedName>
        <fullName evidence="6">DNA polymerase III, epsilon subunit</fullName>
    </submittedName>
</protein>
<dbReference type="InterPro" id="IPR012337">
    <property type="entry name" value="RNaseH-like_sf"/>
</dbReference>
<accession>A0A1M5DAX3</accession>
<keyword evidence="3" id="KW-0269">Exonuclease</keyword>
<dbReference type="EMBL" id="FQVN01000004">
    <property type="protein sequence ID" value="SHF64024.1"/>
    <property type="molecule type" value="Genomic_DNA"/>
</dbReference>
<dbReference type="InterPro" id="IPR036397">
    <property type="entry name" value="RNaseH_sf"/>
</dbReference>
<dbReference type="Gene3D" id="3.30.420.10">
    <property type="entry name" value="Ribonuclease H-like superfamily/Ribonuclease H"/>
    <property type="match status" value="1"/>
</dbReference>
<evidence type="ECO:0000313" key="7">
    <source>
        <dbReference type="Proteomes" id="UP000184501"/>
    </source>
</evidence>
<dbReference type="STRING" id="2017.SAMN05444320_104371"/>
<sequence>MAEALGGRLVTINERAVVVDGLDEQLRASRPGLACGGEGDDAVNGSLPAALRGQKLAVVDVEGNGQQPPEIIDIAVLPVHGEATAEHLRAWMIRPERPINPLVTRKVHGISDKDVAHCPPWSTVAAEVEQLLTGRTLIAHNASVELNVLSAHLPRWKPPMVLDTLRLAKRVLPNLAGGYGLDNLLRVAKVDTSGVTEQRRHRASHDTWCAWTLLLTLIEIGGLDWERLVQASLLRRPYARLPLGPFEGERRSLWVGEEPGHQVYRSSEAQEGAGRPDMAEPRR</sequence>
<dbReference type="SMART" id="SM00479">
    <property type="entry name" value="EXOIII"/>
    <property type="match status" value="1"/>
</dbReference>
<reference evidence="6 7" key="1">
    <citation type="submission" date="2016-11" db="EMBL/GenBank/DDBJ databases">
        <authorList>
            <person name="Jaros S."/>
            <person name="Januszkiewicz K."/>
            <person name="Wedrychowicz H."/>
        </authorList>
    </citation>
    <scope>NUCLEOTIDE SEQUENCE [LARGE SCALE GENOMIC DNA]</scope>
    <source>
        <strain evidence="6 7">DSM 44523</strain>
    </source>
</reference>
<dbReference type="PANTHER" id="PTHR30231">
    <property type="entry name" value="DNA POLYMERASE III SUBUNIT EPSILON"/>
    <property type="match status" value="1"/>
</dbReference>
<proteinExistence type="predicted"/>
<dbReference type="InterPro" id="IPR013520">
    <property type="entry name" value="Ribonucl_H"/>
</dbReference>
<dbReference type="Pfam" id="PF00929">
    <property type="entry name" value="RNase_T"/>
    <property type="match status" value="1"/>
</dbReference>
<name>A0A1M5DAX3_STRHI</name>
<evidence type="ECO:0000256" key="1">
    <source>
        <dbReference type="ARBA" id="ARBA00022722"/>
    </source>
</evidence>
<evidence type="ECO:0000256" key="3">
    <source>
        <dbReference type="ARBA" id="ARBA00022839"/>
    </source>
</evidence>
<keyword evidence="2" id="KW-0378">Hydrolase</keyword>
<feature type="domain" description="Exonuclease" evidence="5">
    <location>
        <begin position="55"/>
        <end position="223"/>
    </location>
</feature>
<dbReference type="OrthoDB" id="9803913at2"/>
<keyword evidence="7" id="KW-1185">Reference proteome</keyword>
<dbReference type="RefSeq" id="WP_073483370.1">
    <property type="nucleotide sequence ID" value="NZ_FQVN01000004.1"/>
</dbReference>
<dbReference type="GO" id="GO:0003676">
    <property type="term" value="F:nucleic acid binding"/>
    <property type="evidence" value="ECO:0007669"/>
    <property type="project" value="InterPro"/>
</dbReference>
<dbReference type="AlphaFoldDB" id="A0A1M5DAX3"/>
<organism evidence="6 7">
    <name type="scientific">Streptoalloteichus hindustanus</name>
    <dbReference type="NCBI Taxonomy" id="2017"/>
    <lineage>
        <taxon>Bacteria</taxon>
        <taxon>Bacillati</taxon>
        <taxon>Actinomycetota</taxon>
        <taxon>Actinomycetes</taxon>
        <taxon>Pseudonocardiales</taxon>
        <taxon>Pseudonocardiaceae</taxon>
        <taxon>Streptoalloteichus</taxon>
    </lineage>
</organism>
<evidence type="ECO:0000259" key="5">
    <source>
        <dbReference type="SMART" id="SM00479"/>
    </source>
</evidence>
<gene>
    <name evidence="6" type="ORF">SAMN05444320_104371</name>
</gene>
<dbReference type="GO" id="GO:0008408">
    <property type="term" value="F:3'-5' exonuclease activity"/>
    <property type="evidence" value="ECO:0007669"/>
    <property type="project" value="TreeGrafter"/>
</dbReference>
<evidence type="ECO:0000256" key="2">
    <source>
        <dbReference type="ARBA" id="ARBA00022801"/>
    </source>
</evidence>
<feature type="region of interest" description="Disordered" evidence="4">
    <location>
        <begin position="262"/>
        <end position="283"/>
    </location>
</feature>